<keyword evidence="3" id="KW-1185">Reference proteome</keyword>
<protein>
    <submittedName>
        <fullName evidence="2">M12 family metallo-peptidase</fullName>
    </submittedName>
</protein>
<proteinExistence type="predicted"/>
<dbReference type="EMBL" id="JAVXZY010000005">
    <property type="protein sequence ID" value="MDT9000340.1"/>
    <property type="molecule type" value="Genomic_DNA"/>
</dbReference>
<evidence type="ECO:0000313" key="3">
    <source>
        <dbReference type="Proteomes" id="UP001246372"/>
    </source>
</evidence>
<feature type="chain" id="PRO_5045096468" evidence="1">
    <location>
        <begin position="22"/>
        <end position="472"/>
    </location>
</feature>
<dbReference type="Pfam" id="PF13688">
    <property type="entry name" value="Reprolysin_5"/>
    <property type="match status" value="1"/>
</dbReference>
<gene>
    <name evidence="2" type="ORF">RQP53_13785</name>
</gene>
<dbReference type="Gene3D" id="3.40.390.10">
    <property type="entry name" value="Collagenase (Catalytic Domain)"/>
    <property type="match status" value="1"/>
</dbReference>
<dbReference type="Proteomes" id="UP001246372">
    <property type="component" value="Unassembled WGS sequence"/>
</dbReference>
<keyword evidence="1" id="KW-0732">Signal</keyword>
<evidence type="ECO:0000313" key="2">
    <source>
        <dbReference type="EMBL" id="MDT9000340.1"/>
    </source>
</evidence>
<sequence>MMRRALLILVMALLSSLGAQAQSTVLVAAGDYLSPEQEKAELDQRLSRQLESLRLSEGVVVAKAARLNAAALLANVVKFTTPSGHEHTLTKVRGTELPQSARIWSGTTEYGGVASFHVKANEVVGDIDDHSGTIYRVVSSGRYHLISEINIARFRRDQGNDVLQMPGLGKSSKRAYGEVQALLGIPVVDVLVLYTSMAKTAASDKIDEVIQKSIVDLNSSFVNSGVNLAVRLAAASQIALWPNPGLETGWVPTTALNELSGKTGQTNLSYLARRERDRVHADVVILIGSFKFATECGAAWGGPAMPEWAFATVDVKCIGSPYYTLAHEFGHLLGADHNTQNATTATYVYGHGANFSWYVNFRSTTVPNGYRCFRTIMAYSYASFGGPPCKVDFRINNWSNPAIYYTDKAPFTTPAEPDQSYTVATGSGSCCNNARVLNENGAFASTYSSVSMLAGYQQLQVRELVNILLLGP</sequence>
<evidence type="ECO:0000256" key="1">
    <source>
        <dbReference type="SAM" id="SignalP"/>
    </source>
</evidence>
<dbReference type="RefSeq" id="WP_315650907.1">
    <property type="nucleotide sequence ID" value="NZ_JAVXZY010000005.1"/>
</dbReference>
<comment type="caution">
    <text evidence="2">The sequence shown here is derived from an EMBL/GenBank/DDBJ whole genome shotgun (WGS) entry which is preliminary data.</text>
</comment>
<reference evidence="2" key="1">
    <citation type="submission" date="2023-09" db="EMBL/GenBank/DDBJ databases">
        <title>Paucibacter sp. APW11 Genome sequencing and assembly.</title>
        <authorList>
            <person name="Kim I."/>
        </authorList>
    </citation>
    <scope>NUCLEOTIDE SEQUENCE</scope>
    <source>
        <strain evidence="2">APW11</strain>
    </source>
</reference>
<dbReference type="SUPFAM" id="SSF55486">
    <property type="entry name" value="Metalloproteases ('zincins'), catalytic domain"/>
    <property type="match status" value="1"/>
</dbReference>
<organism evidence="2 3">
    <name type="scientific">Roseateles aquae</name>
    <dbReference type="NCBI Taxonomy" id="3077235"/>
    <lineage>
        <taxon>Bacteria</taxon>
        <taxon>Pseudomonadati</taxon>
        <taxon>Pseudomonadota</taxon>
        <taxon>Betaproteobacteria</taxon>
        <taxon>Burkholderiales</taxon>
        <taxon>Sphaerotilaceae</taxon>
        <taxon>Roseateles</taxon>
    </lineage>
</organism>
<feature type="signal peptide" evidence="1">
    <location>
        <begin position="1"/>
        <end position="21"/>
    </location>
</feature>
<dbReference type="InterPro" id="IPR024079">
    <property type="entry name" value="MetalloPept_cat_dom_sf"/>
</dbReference>
<accession>A0ABU3PCM9</accession>
<name>A0ABU3PCM9_9BURK</name>